<feature type="chain" id="PRO_5012691610" evidence="4">
    <location>
        <begin position="20"/>
        <end position="517"/>
    </location>
</feature>
<dbReference type="SUPFAM" id="SSF49503">
    <property type="entry name" value="Cupredoxins"/>
    <property type="match status" value="2"/>
</dbReference>
<keyword evidence="2" id="KW-0479">Metal-binding</keyword>
<dbReference type="InterPro" id="IPR033138">
    <property type="entry name" value="Cu_oxidase_CS"/>
</dbReference>
<dbReference type="InterPro" id="IPR011706">
    <property type="entry name" value="Cu-oxidase_C"/>
</dbReference>
<evidence type="ECO:0000256" key="4">
    <source>
        <dbReference type="SAM" id="SignalP"/>
    </source>
</evidence>
<dbReference type="Proteomes" id="UP000198287">
    <property type="component" value="Unassembled WGS sequence"/>
</dbReference>
<reference evidence="8 9" key="1">
    <citation type="submission" date="2015-12" db="EMBL/GenBank/DDBJ databases">
        <title>The genome of Folsomia candida.</title>
        <authorList>
            <person name="Faddeeva A."/>
            <person name="Derks M.F."/>
            <person name="Anvar Y."/>
            <person name="Smit S."/>
            <person name="Van Straalen N."/>
            <person name="Roelofs D."/>
        </authorList>
    </citation>
    <scope>NUCLEOTIDE SEQUENCE [LARGE SCALE GENOMIC DNA]</scope>
    <source>
        <strain evidence="8 9">VU population</strain>
        <tissue evidence="8">Whole body</tissue>
    </source>
</reference>
<dbReference type="PANTHER" id="PTHR11709:SF511">
    <property type="entry name" value="LACCASE"/>
    <property type="match status" value="1"/>
</dbReference>
<dbReference type="GO" id="GO:0016491">
    <property type="term" value="F:oxidoreductase activity"/>
    <property type="evidence" value="ECO:0007669"/>
    <property type="project" value="UniProtKB-KW"/>
</dbReference>
<evidence type="ECO:0000256" key="1">
    <source>
        <dbReference type="ARBA" id="ARBA00010609"/>
    </source>
</evidence>
<feature type="domain" description="Plastocyanin-like" evidence="6">
    <location>
        <begin position="438"/>
        <end position="488"/>
    </location>
</feature>
<keyword evidence="3" id="KW-0560">Oxidoreductase</keyword>
<dbReference type="InterPro" id="IPR002355">
    <property type="entry name" value="Cu_oxidase_Cu_BS"/>
</dbReference>
<keyword evidence="4" id="KW-0732">Signal</keyword>
<dbReference type="PROSITE" id="PS00080">
    <property type="entry name" value="MULTICOPPER_OXIDASE2"/>
    <property type="match status" value="1"/>
</dbReference>
<evidence type="ECO:0000313" key="8">
    <source>
        <dbReference type="EMBL" id="OXA39565.1"/>
    </source>
</evidence>
<dbReference type="OMA" id="ILLWHRH"/>
<dbReference type="PANTHER" id="PTHR11709">
    <property type="entry name" value="MULTI-COPPER OXIDASE"/>
    <property type="match status" value="1"/>
</dbReference>
<gene>
    <name evidence="8" type="ORF">Fcan01_25709</name>
</gene>
<dbReference type="GO" id="GO:0005507">
    <property type="term" value="F:copper ion binding"/>
    <property type="evidence" value="ECO:0007669"/>
    <property type="project" value="InterPro"/>
</dbReference>
<organism evidence="8 9">
    <name type="scientific">Folsomia candida</name>
    <name type="common">Springtail</name>
    <dbReference type="NCBI Taxonomy" id="158441"/>
    <lineage>
        <taxon>Eukaryota</taxon>
        <taxon>Metazoa</taxon>
        <taxon>Ecdysozoa</taxon>
        <taxon>Arthropoda</taxon>
        <taxon>Hexapoda</taxon>
        <taxon>Collembola</taxon>
        <taxon>Entomobryomorpha</taxon>
        <taxon>Isotomoidea</taxon>
        <taxon>Isotomidae</taxon>
        <taxon>Proisotominae</taxon>
        <taxon>Folsomia</taxon>
    </lineage>
</organism>
<dbReference type="InterPro" id="IPR045087">
    <property type="entry name" value="Cu-oxidase_fam"/>
</dbReference>
<comment type="caution">
    <text evidence="8">The sequence shown here is derived from an EMBL/GenBank/DDBJ whole genome shotgun (WGS) entry which is preliminary data.</text>
</comment>
<dbReference type="AlphaFoldDB" id="A0A226D1V5"/>
<comment type="similarity">
    <text evidence="1">Belongs to the multicopper oxidase family.</text>
</comment>
<feature type="domain" description="Plastocyanin-like" evidence="7">
    <location>
        <begin position="26"/>
        <end position="142"/>
    </location>
</feature>
<evidence type="ECO:0000313" key="9">
    <source>
        <dbReference type="Proteomes" id="UP000198287"/>
    </source>
</evidence>
<evidence type="ECO:0000256" key="3">
    <source>
        <dbReference type="ARBA" id="ARBA00023002"/>
    </source>
</evidence>
<dbReference type="Gene3D" id="2.60.40.420">
    <property type="entry name" value="Cupredoxins - blue copper proteins"/>
    <property type="match status" value="3"/>
</dbReference>
<accession>A0A226D1V5</accession>
<dbReference type="Pfam" id="PF07731">
    <property type="entry name" value="Cu-oxidase_2"/>
    <property type="match status" value="1"/>
</dbReference>
<feature type="signal peptide" evidence="4">
    <location>
        <begin position="1"/>
        <end position="19"/>
    </location>
</feature>
<keyword evidence="9" id="KW-1185">Reference proteome</keyword>
<name>A0A226D1V5_FOLCA</name>
<evidence type="ECO:0000256" key="2">
    <source>
        <dbReference type="ARBA" id="ARBA00022723"/>
    </source>
</evidence>
<dbReference type="PROSITE" id="PS00079">
    <property type="entry name" value="MULTICOPPER_OXIDASE1"/>
    <property type="match status" value="1"/>
</dbReference>
<dbReference type="InterPro" id="IPR011707">
    <property type="entry name" value="Cu-oxidase-like_N"/>
</dbReference>
<evidence type="ECO:0000259" key="5">
    <source>
        <dbReference type="Pfam" id="PF00394"/>
    </source>
</evidence>
<dbReference type="InterPro" id="IPR001117">
    <property type="entry name" value="Cu-oxidase_2nd"/>
</dbReference>
<dbReference type="Pfam" id="PF07732">
    <property type="entry name" value="Cu-oxidase_3"/>
    <property type="match status" value="1"/>
</dbReference>
<feature type="domain" description="Plastocyanin-like" evidence="5">
    <location>
        <begin position="153"/>
        <end position="261"/>
    </location>
</feature>
<proteinExistence type="inferred from homology"/>
<dbReference type="OrthoDB" id="2121828at2759"/>
<dbReference type="EMBL" id="LNIX01000038">
    <property type="protein sequence ID" value="OXA39565.1"/>
    <property type="molecule type" value="Genomic_DNA"/>
</dbReference>
<sequence>MRLFAYFCFLLITIVSSETATYSLTVSPTTTYPDGVKKDSTLTFNSQFPGPLLSAKVGDRFVITLKNEFSRPTAVHWHGLYQKGSQFHDGPAMVTQCPLKPGKSQTFNFSTAGQAGTFWYHGHYRSQYTDGLIGPMIIYDPAEPAYFGYDAELILILSDWYHTNYTENEDFYLATGIPPFPNSPLINGKGIYPCAVFPGGFGTLLRTPNCYPERQQRHIFSVQPGRTYRIRVINASALSTFTFSIDGHKLVAIEVDGVALKEPSKKADFAYLIRSIMKDDFVNLFPRTVPNINRFVEDTLLQKATAILSYDSEMTSPTPIASTEPFSYFKYATIPPDSRKSFDLLDDQELSLIPKDDDTAPCHVDIEFVLNIELNLSTERSPRSLFNRSRYVGNHTADPLLIQVVKGVKLKETTNPLYVDTNKVSSGVFIANISTISETTVKRDTVMLDKNSYVVLRFVADNPGVWPLHCHIDWHNTGGMSMTLVEGRDDLVGIEIPEQIQKMCADWKENLSYSEND</sequence>
<evidence type="ECO:0000259" key="7">
    <source>
        <dbReference type="Pfam" id="PF07732"/>
    </source>
</evidence>
<protein>
    <submittedName>
        <fullName evidence="8">Laccase-4</fullName>
    </submittedName>
</protein>
<dbReference type="InterPro" id="IPR008972">
    <property type="entry name" value="Cupredoxin"/>
</dbReference>
<dbReference type="Pfam" id="PF00394">
    <property type="entry name" value="Cu-oxidase"/>
    <property type="match status" value="1"/>
</dbReference>
<evidence type="ECO:0000259" key="6">
    <source>
        <dbReference type="Pfam" id="PF07731"/>
    </source>
</evidence>